<proteinExistence type="predicted"/>
<sequence>MSETKSAMPVDTSYTSFDEILYTLYLFTKSDFKTIMFPVTTFALSLAEKGSWSRVPIVATWVWFELLGFNTANQTAGASPDEDALNKPWRPVPAKRITLENAKTLRHFTKNAGTAFLYCFMEFGATLVADGTSTLTLNQTCGIVGSVIIICTTIHAQDFCDVDGDKASGRSTFPIAYPETSRVTMLTLPFLWSLVICVFSTAHFGVLAALVASSIWISYRFYLIRNIPADRTSYLYYNIWLCLVHVTLGFMNVDAGLARVPAVLDFARQALKL</sequence>
<evidence type="ECO:0000256" key="3">
    <source>
        <dbReference type="ARBA" id="ARBA00022989"/>
    </source>
</evidence>
<keyword evidence="4 5" id="KW-0472">Membrane</keyword>
<reference evidence="6 7" key="1">
    <citation type="journal article" date="2015" name="Fungal Genet. Biol.">
        <title>Evolution of novel wood decay mechanisms in Agaricales revealed by the genome sequences of Fistulina hepatica and Cylindrobasidium torrendii.</title>
        <authorList>
            <person name="Floudas D."/>
            <person name="Held B.W."/>
            <person name="Riley R."/>
            <person name="Nagy L.G."/>
            <person name="Koehler G."/>
            <person name="Ransdell A.S."/>
            <person name="Younus H."/>
            <person name="Chow J."/>
            <person name="Chiniquy J."/>
            <person name="Lipzen A."/>
            <person name="Tritt A."/>
            <person name="Sun H."/>
            <person name="Haridas S."/>
            <person name="LaButti K."/>
            <person name="Ohm R.A."/>
            <person name="Kues U."/>
            <person name="Blanchette R.A."/>
            <person name="Grigoriev I.V."/>
            <person name="Minto R.E."/>
            <person name="Hibbett D.S."/>
        </authorList>
    </citation>
    <scope>NUCLEOTIDE SEQUENCE [LARGE SCALE GENOMIC DNA]</scope>
    <source>
        <strain evidence="6 7">FP15055 ss-10</strain>
    </source>
</reference>
<dbReference type="STRING" id="1314674.A0A0D7BEX0"/>
<feature type="transmembrane region" description="Helical" evidence="5">
    <location>
        <begin position="190"/>
        <end position="222"/>
    </location>
</feature>
<dbReference type="InterPro" id="IPR000537">
    <property type="entry name" value="UbiA_prenyltransferase"/>
</dbReference>
<dbReference type="PANTHER" id="PTHR42723">
    <property type="entry name" value="CHLOROPHYLL SYNTHASE"/>
    <property type="match status" value="1"/>
</dbReference>
<dbReference type="PANTHER" id="PTHR42723:SF1">
    <property type="entry name" value="CHLOROPHYLL SYNTHASE, CHLOROPLASTIC"/>
    <property type="match status" value="1"/>
</dbReference>
<evidence type="ECO:0000256" key="5">
    <source>
        <dbReference type="SAM" id="Phobius"/>
    </source>
</evidence>
<dbReference type="AlphaFoldDB" id="A0A0D7BEX0"/>
<comment type="subcellular location">
    <subcellularLocation>
        <location evidence="1">Membrane</location>
        <topology evidence="1">Multi-pass membrane protein</topology>
    </subcellularLocation>
</comment>
<keyword evidence="7" id="KW-1185">Reference proteome</keyword>
<evidence type="ECO:0008006" key="8">
    <source>
        <dbReference type="Google" id="ProtNLM"/>
    </source>
</evidence>
<dbReference type="OrthoDB" id="434972at2759"/>
<accession>A0A0D7BEX0</accession>
<dbReference type="Pfam" id="PF01040">
    <property type="entry name" value="UbiA"/>
    <property type="match status" value="1"/>
</dbReference>
<dbReference type="EMBL" id="KN880491">
    <property type="protein sequence ID" value="KIY69048.1"/>
    <property type="molecule type" value="Genomic_DNA"/>
</dbReference>
<feature type="transmembrane region" description="Helical" evidence="5">
    <location>
        <begin position="234"/>
        <end position="253"/>
    </location>
</feature>
<dbReference type="Proteomes" id="UP000054007">
    <property type="component" value="Unassembled WGS sequence"/>
</dbReference>
<evidence type="ECO:0000256" key="4">
    <source>
        <dbReference type="ARBA" id="ARBA00023136"/>
    </source>
</evidence>
<protein>
    <recommendedName>
        <fullName evidence="8">UbiA prenyltransferase</fullName>
    </recommendedName>
</protein>
<keyword evidence="2 5" id="KW-0812">Transmembrane</keyword>
<dbReference type="CDD" id="cd13965">
    <property type="entry name" value="PT_UbiA_3"/>
    <property type="match status" value="1"/>
</dbReference>
<name>A0A0D7BEX0_9AGAR</name>
<dbReference type="InterPro" id="IPR050475">
    <property type="entry name" value="Prenyltransferase_related"/>
</dbReference>
<dbReference type="GO" id="GO:0016020">
    <property type="term" value="C:membrane"/>
    <property type="evidence" value="ECO:0007669"/>
    <property type="project" value="UniProtKB-SubCell"/>
</dbReference>
<organism evidence="6 7">
    <name type="scientific">Cylindrobasidium torrendii FP15055 ss-10</name>
    <dbReference type="NCBI Taxonomy" id="1314674"/>
    <lineage>
        <taxon>Eukaryota</taxon>
        <taxon>Fungi</taxon>
        <taxon>Dikarya</taxon>
        <taxon>Basidiomycota</taxon>
        <taxon>Agaricomycotina</taxon>
        <taxon>Agaricomycetes</taxon>
        <taxon>Agaricomycetidae</taxon>
        <taxon>Agaricales</taxon>
        <taxon>Marasmiineae</taxon>
        <taxon>Physalacriaceae</taxon>
        <taxon>Cylindrobasidium</taxon>
    </lineage>
</organism>
<evidence type="ECO:0000256" key="2">
    <source>
        <dbReference type="ARBA" id="ARBA00022692"/>
    </source>
</evidence>
<dbReference type="GO" id="GO:0016765">
    <property type="term" value="F:transferase activity, transferring alkyl or aryl (other than methyl) groups"/>
    <property type="evidence" value="ECO:0007669"/>
    <property type="project" value="InterPro"/>
</dbReference>
<evidence type="ECO:0000313" key="7">
    <source>
        <dbReference type="Proteomes" id="UP000054007"/>
    </source>
</evidence>
<keyword evidence="3 5" id="KW-1133">Transmembrane helix</keyword>
<evidence type="ECO:0000313" key="6">
    <source>
        <dbReference type="EMBL" id="KIY69048.1"/>
    </source>
</evidence>
<evidence type="ECO:0000256" key="1">
    <source>
        <dbReference type="ARBA" id="ARBA00004141"/>
    </source>
</evidence>
<gene>
    <name evidence="6" type="ORF">CYLTODRAFT_442935</name>
</gene>